<accession>A0A4V2EUM6</accession>
<reference evidence="3 4" key="1">
    <citation type="submission" date="2019-02" db="EMBL/GenBank/DDBJ databases">
        <title>Genomic Encyclopedia of Type Strains, Phase IV (KMG-IV): sequencing the most valuable type-strain genomes for metagenomic binning, comparative biology and taxonomic classification.</title>
        <authorList>
            <person name="Goeker M."/>
        </authorList>
    </citation>
    <scope>NUCLEOTIDE SEQUENCE [LARGE SCALE GENOMIC DNA]</scope>
    <source>
        <strain evidence="3 4">DSM 101727</strain>
    </source>
</reference>
<evidence type="ECO:0000256" key="1">
    <source>
        <dbReference type="SAM" id="MobiDB-lite"/>
    </source>
</evidence>
<protein>
    <recommendedName>
        <fullName evidence="5">DUF3558 domain-containing protein</fullName>
    </recommendedName>
</protein>
<evidence type="ECO:0000313" key="3">
    <source>
        <dbReference type="EMBL" id="RZS45103.1"/>
    </source>
</evidence>
<gene>
    <name evidence="3" type="ORF">EV193_101990</name>
</gene>
<name>A0A4V2EUM6_9PSEU</name>
<feature type="chain" id="PRO_5020197385" description="DUF3558 domain-containing protein" evidence="2">
    <location>
        <begin position="34"/>
        <end position="197"/>
    </location>
</feature>
<feature type="compositionally biased region" description="Pro residues" evidence="1">
    <location>
        <begin position="39"/>
        <end position="57"/>
    </location>
</feature>
<evidence type="ECO:0000313" key="4">
    <source>
        <dbReference type="Proteomes" id="UP000294257"/>
    </source>
</evidence>
<evidence type="ECO:0008006" key="5">
    <source>
        <dbReference type="Google" id="ProtNLM"/>
    </source>
</evidence>
<dbReference type="EMBL" id="SGWQ01000001">
    <property type="protein sequence ID" value="RZS45103.1"/>
    <property type="molecule type" value="Genomic_DNA"/>
</dbReference>
<proteinExistence type="predicted"/>
<organism evidence="3 4">
    <name type="scientific">Herbihabitans rhizosphaerae</name>
    <dbReference type="NCBI Taxonomy" id="1872711"/>
    <lineage>
        <taxon>Bacteria</taxon>
        <taxon>Bacillati</taxon>
        <taxon>Actinomycetota</taxon>
        <taxon>Actinomycetes</taxon>
        <taxon>Pseudonocardiales</taxon>
        <taxon>Pseudonocardiaceae</taxon>
        <taxon>Herbihabitans</taxon>
    </lineage>
</organism>
<evidence type="ECO:0000256" key="2">
    <source>
        <dbReference type="SAM" id="SignalP"/>
    </source>
</evidence>
<dbReference type="PROSITE" id="PS51257">
    <property type="entry name" value="PROKAR_LIPOPROTEIN"/>
    <property type="match status" value="1"/>
</dbReference>
<comment type="caution">
    <text evidence="3">The sequence shown here is derived from an EMBL/GenBank/DDBJ whole genome shotgun (WGS) entry which is preliminary data.</text>
</comment>
<dbReference type="AlphaFoldDB" id="A0A4V2EUM6"/>
<keyword evidence="4" id="KW-1185">Reference proteome</keyword>
<dbReference type="RefSeq" id="WP_130342687.1">
    <property type="nucleotide sequence ID" value="NZ_SGWQ01000001.1"/>
</dbReference>
<sequence>MRPRPGLAALTAAALIVAGCGVTVIGSASPDPAATTTTPSPPATLRPTPQPVNPPPFTDACPLLPRATVGPLLGWPLDAEQDMPGNPSPNSVVKSCAYRVGTNNVAVMSVVHYPSRTASVLIRQVVQGQRDIEQVPDVGEGAVFFQDVSDGTFGMRAVKQRGPDALMVHVRYVPPGGQQPNKAALGNAVTAVLLKIP</sequence>
<feature type="region of interest" description="Disordered" evidence="1">
    <location>
        <begin position="30"/>
        <end position="59"/>
    </location>
</feature>
<feature type="signal peptide" evidence="2">
    <location>
        <begin position="1"/>
        <end position="33"/>
    </location>
</feature>
<dbReference type="Proteomes" id="UP000294257">
    <property type="component" value="Unassembled WGS sequence"/>
</dbReference>
<keyword evidence="2" id="KW-0732">Signal</keyword>